<dbReference type="InterPro" id="IPR003937">
    <property type="entry name" value="K_chnl_volt-dep_KCNQ"/>
</dbReference>
<evidence type="ECO:0000313" key="3">
    <source>
        <dbReference type="Proteomes" id="UP000887568"/>
    </source>
</evidence>
<keyword evidence="3" id="KW-1185">Reference proteome</keyword>
<dbReference type="PANTHER" id="PTHR47735">
    <property type="entry name" value="POTASSIUM VOLTAGE-GATED CHANNEL SUBFAMILY KQT MEMBER 4"/>
    <property type="match status" value="1"/>
</dbReference>
<dbReference type="EnsemblMetazoa" id="XM_038195818.1">
    <property type="protein sequence ID" value="XP_038051746.1"/>
    <property type="gene ID" value="LOC119724664"/>
</dbReference>
<dbReference type="AlphaFoldDB" id="A0A913ZL23"/>
<dbReference type="EnsemblMetazoa" id="XM_038195820.1">
    <property type="protein sequence ID" value="XP_038051748.1"/>
    <property type="gene ID" value="LOC119724664"/>
</dbReference>
<dbReference type="RefSeq" id="XP_038051746.1">
    <property type="nucleotide sequence ID" value="XM_038195818.1"/>
</dbReference>
<protein>
    <submittedName>
        <fullName evidence="2">Uncharacterized protein</fullName>
    </submittedName>
</protein>
<dbReference type="OMA" id="CAVIYHI"/>
<feature type="region of interest" description="Disordered" evidence="1">
    <location>
        <begin position="1"/>
        <end position="49"/>
    </location>
</feature>
<dbReference type="OrthoDB" id="8879391at2759"/>
<dbReference type="GO" id="GO:0005249">
    <property type="term" value="F:voltage-gated potassium channel activity"/>
    <property type="evidence" value="ECO:0007669"/>
    <property type="project" value="InterPro"/>
</dbReference>
<name>A0A913ZL23_PATMI</name>
<proteinExistence type="predicted"/>
<accession>A0A913ZL23</accession>
<evidence type="ECO:0000256" key="1">
    <source>
        <dbReference type="SAM" id="MobiDB-lite"/>
    </source>
</evidence>
<feature type="compositionally biased region" description="Acidic residues" evidence="1">
    <location>
        <begin position="1"/>
        <end position="11"/>
    </location>
</feature>
<dbReference type="PANTHER" id="PTHR47735:SF9">
    <property type="entry name" value="POTASSIUM VOLTAGE-GATED CHANNEL SUBFAMILY KQT MEMBER 4-LIKE ISOFORM X1"/>
    <property type="match status" value="1"/>
</dbReference>
<dbReference type="RefSeq" id="XP_038051748.1">
    <property type="nucleotide sequence ID" value="XM_038195820.1"/>
</dbReference>
<dbReference type="GeneID" id="119724664"/>
<sequence>MSASDATEEAEMQPLNPSGASGASGATDSGTEEKAGNVTPSLETADMPLVVRPTRQRVGFLMEEDEDDEHSELRKKVKREFAKMNGRSSHERLQQQRMSLLGKPLAYRQSKRDAKFRKVQTRIYNFLERPAGWLAIIYHIFV</sequence>
<organism evidence="2 3">
    <name type="scientific">Patiria miniata</name>
    <name type="common">Bat star</name>
    <name type="synonym">Asterina miniata</name>
    <dbReference type="NCBI Taxonomy" id="46514"/>
    <lineage>
        <taxon>Eukaryota</taxon>
        <taxon>Metazoa</taxon>
        <taxon>Echinodermata</taxon>
        <taxon>Eleutherozoa</taxon>
        <taxon>Asterozoa</taxon>
        <taxon>Asteroidea</taxon>
        <taxon>Valvatacea</taxon>
        <taxon>Valvatida</taxon>
        <taxon>Asterinidae</taxon>
        <taxon>Patiria</taxon>
    </lineage>
</organism>
<dbReference type="Proteomes" id="UP000887568">
    <property type="component" value="Unplaced"/>
</dbReference>
<dbReference type="GO" id="GO:0008076">
    <property type="term" value="C:voltage-gated potassium channel complex"/>
    <property type="evidence" value="ECO:0007669"/>
    <property type="project" value="TreeGrafter"/>
</dbReference>
<evidence type="ECO:0000313" key="2">
    <source>
        <dbReference type="EnsemblMetazoa" id="XP_038051746.1"/>
    </source>
</evidence>
<reference evidence="2" key="1">
    <citation type="submission" date="2022-11" db="UniProtKB">
        <authorList>
            <consortium name="EnsemblMetazoa"/>
        </authorList>
    </citation>
    <scope>IDENTIFICATION</scope>
</reference>